<dbReference type="Proteomes" id="UP001152888">
    <property type="component" value="Unassembled WGS sequence"/>
</dbReference>
<evidence type="ECO:0000313" key="1">
    <source>
        <dbReference type="EMBL" id="CAH1968398.1"/>
    </source>
</evidence>
<keyword evidence="2" id="KW-1185">Reference proteome</keyword>
<name>A0A9P0P2H8_ACAOB</name>
<gene>
    <name evidence="1" type="ORF">ACAOBT_LOCUS7826</name>
</gene>
<reference evidence="1" key="1">
    <citation type="submission" date="2022-03" db="EMBL/GenBank/DDBJ databases">
        <authorList>
            <person name="Sayadi A."/>
        </authorList>
    </citation>
    <scope>NUCLEOTIDE SEQUENCE</scope>
</reference>
<sequence length="31" mass="3776">MSRDIAKVFLWKFGGVHELRHLTRKSEKYSR</sequence>
<accession>A0A9P0P2H8</accession>
<comment type="caution">
    <text evidence="1">The sequence shown here is derived from an EMBL/GenBank/DDBJ whole genome shotgun (WGS) entry which is preliminary data.</text>
</comment>
<organism evidence="1 2">
    <name type="scientific">Acanthoscelides obtectus</name>
    <name type="common">Bean weevil</name>
    <name type="synonym">Bruchus obtectus</name>
    <dbReference type="NCBI Taxonomy" id="200917"/>
    <lineage>
        <taxon>Eukaryota</taxon>
        <taxon>Metazoa</taxon>
        <taxon>Ecdysozoa</taxon>
        <taxon>Arthropoda</taxon>
        <taxon>Hexapoda</taxon>
        <taxon>Insecta</taxon>
        <taxon>Pterygota</taxon>
        <taxon>Neoptera</taxon>
        <taxon>Endopterygota</taxon>
        <taxon>Coleoptera</taxon>
        <taxon>Polyphaga</taxon>
        <taxon>Cucujiformia</taxon>
        <taxon>Chrysomeloidea</taxon>
        <taxon>Chrysomelidae</taxon>
        <taxon>Bruchinae</taxon>
        <taxon>Bruchini</taxon>
        <taxon>Acanthoscelides</taxon>
    </lineage>
</organism>
<dbReference type="AlphaFoldDB" id="A0A9P0P2H8"/>
<proteinExistence type="predicted"/>
<protein>
    <submittedName>
        <fullName evidence="1">Uncharacterized protein</fullName>
    </submittedName>
</protein>
<dbReference type="EMBL" id="CAKOFQ010006752">
    <property type="protein sequence ID" value="CAH1968398.1"/>
    <property type="molecule type" value="Genomic_DNA"/>
</dbReference>
<evidence type="ECO:0000313" key="2">
    <source>
        <dbReference type="Proteomes" id="UP001152888"/>
    </source>
</evidence>